<proteinExistence type="predicted"/>
<evidence type="ECO:0000256" key="1">
    <source>
        <dbReference type="ARBA" id="ARBA00004141"/>
    </source>
</evidence>
<keyword evidence="4 7" id="KW-1133">Transmembrane helix</keyword>
<feature type="region of interest" description="Disordered" evidence="6">
    <location>
        <begin position="134"/>
        <end position="156"/>
    </location>
</feature>
<organism evidence="9 10">
    <name type="scientific">Bombus bifarius</name>
    <dbReference type="NCBI Taxonomy" id="103933"/>
    <lineage>
        <taxon>Eukaryota</taxon>
        <taxon>Metazoa</taxon>
        <taxon>Ecdysozoa</taxon>
        <taxon>Arthropoda</taxon>
        <taxon>Hexapoda</taxon>
        <taxon>Insecta</taxon>
        <taxon>Pterygota</taxon>
        <taxon>Neoptera</taxon>
        <taxon>Endopterygota</taxon>
        <taxon>Hymenoptera</taxon>
        <taxon>Apocrita</taxon>
        <taxon>Aculeata</taxon>
        <taxon>Apoidea</taxon>
        <taxon>Anthophila</taxon>
        <taxon>Apidae</taxon>
        <taxon>Bombus</taxon>
        <taxon>Pyrobombus</taxon>
    </lineage>
</organism>
<reference evidence="10" key="1">
    <citation type="submission" date="2025-08" db="UniProtKB">
        <authorList>
            <consortium name="RefSeq"/>
        </authorList>
    </citation>
    <scope>IDENTIFICATION</scope>
    <source>
        <tissue evidence="10">Muscle</tissue>
    </source>
</reference>
<dbReference type="CDD" id="cd17384">
    <property type="entry name" value="MFS_SLC18A1_2_VAT1_2"/>
    <property type="match status" value="1"/>
</dbReference>
<accession>A0A6P8M3P8</accession>
<feature type="domain" description="Major facilitator superfamily (MFS) profile" evidence="8">
    <location>
        <begin position="129"/>
        <end position="515"/>
    </location>
</feature>
<dbReference type="GO" id="GO:0005335">
    <property type="term" value="F:serotonin:sodium:chloride symporter activity"/>
    <property type="evidence" value="ECO:0007669"/>
    <property type="project" value="TreeGrafter"/>
</dbReference>
<feature type="transmembrane region" description="Helical" evidence="7">
    <location>
        <begin position="290"/>
        <end position="310"/>
    </location>
</feature>
<dbReference type="InterPro" id="IPR050930">
    <property type="entry name" value="MFS_Vesicular_Transporter"/>
</dbReference>
<dbReference type="InterPro" id="IPR020846">
    <property type="entry name" value="MFS_dom"/>
</dbReference>
<dbReference type="GeneID" id="117209824"/>
<feature type="transmembrane region" description="Helical" evidence="7">
    <location>
        <begin position="196"/>
        <end position="218"/>
    </location>
</feature>
<comment type="subcellular location">
    <subcellularLocation>
        <location evidence="1">Membrane</location>
        <topology evidence="1">Multi-pass membrane protein</topology>
    </subcellularLocation>
</comment>
<gene>
    <name evidence="10" type="primary">LOC117209824</name>
</gene>
<feature type="transmembrane region" description="Helical" evidence="7">
    <location>
        <begin position="36"/>
        <end position="59"/>
    </location>
</feature>
<dbReference type="Gene3D" id="1.20.1250.20">
    <property type="entry name" value="MFS general substrate transporter like domains"/>
    <property type="match status" value="2"/>
</dbReference>
<evidence type="ECO:0000313" key="10">
    <source>
        <dbReference type="RefSeq" id="XP_033308131.1"/>
    </source>
</evidence>
<evidence type="ECO:0000256" key="7">
    <source>
        <dbReference type="SAM" id="Phobius"/>
    </source>
</evidence>
<sequence length="541" mass="58406">MMERLSNEPRRVTHRTRMGGGEWSGWLQRCRESRKLVLIIVAIALLLDNMLLTTVVPIIPEFLYDIKHPNATLSQHLNEGGSRRTFTGVQTTSGNIVTSTSSSVTTTPKCPCAVTKSNDSQLEFLYVSTPSSIESSGLLESTNSGEINSATEDPDEKAQRHRELLQETTAVGLMFASKAFVQLLANPIVGPLTHKIGYSIPMFTGFIIMFLSTLIFAFGRSYGILFLARALQGIGSSCSSVSGMGMLAERYQDDKERGNAMGIALGGLALGVLIGPPFGGAMYEYVGKSAPFLVLSALALGDGILQLLVLQPSVVYTEAEPPSLKSLVTDPYIGLAAGAITFANMGIAMLEPSLPIWMMDTMDASRWEQGAAFLPASISYLIGTNLFGPLGHRMGRWLAALIGLVVIGICLMCIPLAKSIHHLIVPNAGLGFAIGMVDSSMMPELGYLVDIRHTAVYGSVYAIGDVAFCLGFAVGPALSGTLVNSIGFEWMLFGIAILNFIYAPLMYFLRAPPTKEEQKSLIIGEKSSVRYVTYQNEEEEQ</sequence>
<feature type="transmembrane region" description="Helical" evidence="7">
    <location>
        <begin position="331"/>
        <end position="350"/>
    </location>
</feature>
<keyword evidence="2" id="KW-0813">Transport</keyword>
<keyword evidence="3 7" id="KW-0812">Transmembrane</keyword>
<feature type="transmembrane region" description="Helical" evidence="7">
    <location>
        <begin position="490"/>
        <end position="509"/>
    </location>
</feature>
<dbReference type="PANTHER" id="PTHR23506">
    <property type="entry name" value="GH10249P"/>
    <property type="match status" value="1"/>
</dbReference>
<dbReference type="SUPFAM" id="SSF103473">
    <property type="entry name" value="MFS general substrate transporter"/>
    <property type="match status" value="1"/>
</dbReference>
<evidence type="ECO:0000256" key="4">
    <source>
        <dbReference type="ARBA" id="ARBA00022989"/>
    </source>
</evidence>
<dbReference type="InterPro" id="IPR011701">
    <property type="entry name" value="MFS"/>
</dbReference>
<keyword evidence="5 7" id="KW-0472">Membrane</keyword>
<dbReference type="InterPro" id="IPR036259">
    <property type="entry name" value="MFS_trans_sf"/>
</dbReference>
<dbReference type="KEGG" id="bbif:117209824"/>
<evidence type="ECO:0000313" key="9">
    <source>
        <dbReference type="Proteomes" id="UP000515164"/>
    </source>
</evidence>
<evidence type="ECO:0000256" key="5">
    <source>
        <dbReference type="ARBA" id="ARBA00023136"/>
    </source>
</evidence>
<feature type="transmembrane region" description="Helical" evidence="7">
    <location>
        <begin position="224"/>
        <end position="248"/>
    </location>
</feature>
<evidence type="ECO:0000259" key="8">
    <source>
        <dbReference type="PROSITE" id="PS50850"/>
    </source>
</evidence>
<keyword evidence="9" id="KW-1185">Reference proteome</keyword>
<dbReference type="Pfam" id="PF07690">
    <property type="entry name" value="MFS_1"/>
    <property type="match status" value="1"/>
</dbReference>
<dbReference type="GO" id="GO:0015842">
    <property type="term" value="P:aminergic neurotransmitter loading into synaptic vesicle"/>
    <property type="evidence" value="ECO:0007669"/>
    <property type="project" value="TreeGrafter"/>
</dbReference>
<feature type="compositionally biased region" description="Polar residues" evidence="6">
    <location>
        <begin position="134"/>
        <end position="151"/>
    </location>
</feature>
<protein>
    <submittedName>
        <fullName evidence="10">Synaptic vesicular amine transporter isoform X1</fullName>
    </submittedName>
</protein>
<dbReference type="FunFam" id="1.20.1250.20:FF:000145">
    <property type="entry name" value="Chromaffin granule amine transporter"/>
    <property type="match status" value="1"/>
</dbReference>
<feature type="transmembrane region" description="Helical" evidence="7">
    <location>
        <begin position="260"/>
        <end position="278"/>
    </location>
</feature>
<feature type="transmembrane region" description="Helical" evidence="7">
    <location>
        <begin position="423"/>
        <end position="442"/>
    </location>
</feature>
<dbReference type="PANTHER" id="PTHR23506:SF23">
    <property type="entry name" value="GH10249P"/>
    <property type="match status" value="1"/>
</dbReference>
<feature type="transmembrane region" description="Helical" evidence="7">
    <location>
        <begin position="370"/>
        <end position="390"/>
    </location>
</feature>
<dbReference type="AlphaFoldDB" id="A0A6P8M3P8"/>
<dbReference type="CTD" id="3346192"/>
<dbReference type="RefSeq" id="XP_033308131.1">
    <property type="nucleotide sequence ID" value="XM_033452240.1"/>
</dbReference>
<name>A0A6P8M3P8_9HYME</name>
<evidence type="ECO:0000256" key="2">
    <source>
        <dbReference type="ARBA" id="ARBA00022448"/>
    </source>
</evidence>
<evidence type="ECO:0000256" key="6">
    <source>
        <dbReference type="SAM" id="MobiDB-lite"/>
    </source>
</evidence>
<dbReference type="GO" id="GO:0043195">
    <property type="term" value="C:terminal bouton"/>
    <property type="evidence" value="ECO:0007669"/>
    <property type="project" value="TreeGrafter"/>
</dbReference>
<feature type="transmembrane region" description="Helical" evidence="7">
    <location>
        <begin position="397"/>
        <end position="417"/>
    </location>
</feature>
<dbReference type="Proteomes" id="UP000515164">
    <property type="component" value="Unplaced"/>
</dbReference>
<dbReference type="GO" id="GO:0030672">
    <property type="term" value="C:synaptic vesicle membrane"/>
    <property type="evidence" value="ECO:0007669"/>
    <property type="project" value="TreeGrafter"/>
</dbReference>
<dbReference type="PROSITE" id="PS50850">
    <property type="entry name" value="MFS"/>
    <property type="match status" value="1"/>
</dbReference>
<feature type="transmembrane region" description="Helical" evidence="7">
    <location>
        <begin position="454"/>
        <end position="478"/>
    </location>
</feature>
<evidence type="ECO:0000256" key="3">
    <source>
        <dbReference type="ARBA" id="ARBA00022692"/>
    </source>
</evidence>